<comment type="caution">
    <text evidence="1">The sequence shown here is derived from an EMBL/GenBank/DDBJ whole genome shotgun (WGS) entry which is preliminary data.</text>
</comment>
<dbReference type="Proteomes" id="UP001257627">
    <property type="component" value="Unassembled WGS sequence"/>
</dbReference>
<protein>
    <recommendedName>
        <fullName evidence="3">Transposase IS116/IS110/IS902 family protein</fullName>
    </recommendedName>
</protein>
<organism evidence="1 2">
    <name type="scientific">Streptomyces mirabilis</name>
    <dbReference type="NCBI Taxonomy" id="68239"/>
    <lineage>
        <taxon>Bacteria</taxon>
        <taxon>Bacillati</taxon>
        <taxon>Actinomycetota</taxon>
        <taxon>Actinomycetes</taxon>
        <taxon>Kitasatosporales</taxon>
        <taxon>Streptomycetaceae</taxon>
        <taxon>Streptomyces</taxon>
    </lineage>
</organism>
<accession>A0ABU3UI11</accession>
<sequence>MRWAVVEAIQRKTTPKITEDRARIEARRGRNITKIAAARKLLTLVYYGLRDGEIRVLARQAA</sequence>
<name>A0ABU3UI11_9ACTN</name>
<dbReference type="RefSeq" id="WP_205521780.1">
    <property type="nucleotide sequence ID" value="NZ_CP107955.1"/>
</dbReference>
<evidence type="ECO:0000313" key="1">
    <source>
        <dbReference type="EMBL" id="MDU8993440.1"/>
    </source>
</evidence>
<keyword evidence="2" id="KW-1185">Reference proteome</keyword>
<evidence type="ECO:0008006" key="3">
    <source>
        <dbReference type="Google" id="ProtNLM"/>
    </source>
</evidence>
<dbReference type="EMBL" id="JARAKF010000001">
    <property type="protein sequence ID" value="MDU8993440.1"/>
    <property type="molecule type" value="Genomic_DNA"/>
</dbReference>
<reference evidence="1 2" key="1">
    <citation type="submission" date="2023-02" db="EMBL/GenBank/DDBJ databases">
        <authorList>
            <person name="Maleckis M."/>
        </authorList>
    </citation>
    <scope>NUCLEOTIDE SEQUENCE [LARGE SCALE GENOMIC DNA]</scope>
    <source>
        <strain evidence="1 2">P8-A2</strain>
    </source>
</reference>
<gene>
    <name evidence="1" type="ORF">PU648_14005</name>
</gene>
<evidence type="ECO:0000313" key="2">
    <source>
        <dbReference type="Proteomes" id="UP001257627"/>
    </source>
</evidence>
<proteinExistence type="predicted"/>